<sequence>MDHNEYSNPDVDSLIESAYVETDENQIKEDYMKLQEILADEMPTPALYASYELMAVNKRIVTGKPKIYGMTVNVQDWDIK</sequence>
<organism evidence="1 2">
    <name type="scientific">Caproicibacter fermentans</name>
    <dbReference type="NCBI Taxonomy" id="2576756"/>
    <lineage>
        <taxon>Bacteria</taxon>
        <taxon>Bacillati</taxon>
        <taxon>Bacillota</taxon>
        <taxon>Clostridia</taxon>
        <taxon>Eubacteriales</taxon>
        <taxon>Acutalibacteraceae</taxon>
        <taxon>Caproicibacter</taxon>
    </lineage>
</organism>
<evidence type="ECO:0000313" key="1">
    <source>
        <dbReference type="EMBL" id="QNK42035.1"/>
    </source>
</evidence>
<dbReference type="Proteomes" id="UP000515909">
    <property type="component" value="Chromosome"/>
</dbReference>
<proteinExistence type="predicted"/>
<dbReference type="Gene3D" id="3.40.190.10">
    <property type="entry name" value="Periplasmic binding protein-like II"/>
    <property type="match status" value="1"/>
</dbReference>
<accession>A0A7G8TEJ4</accession>
<protein>
    <recommendedName>
        <fullName evidence="3">Solute-binding protein family 5 domain-containing protein</fullName>
    </recommendedName>
</protein>
<dbReference type="SUPFAM" id="SSF53850">
    <property type="entry name" value="Periplasmic binding protein-like II"/>
    <property type="match status" value="1"/>
</dbReference>
<dbReference type="Gene3D" id="3.10.105.10">
    <property type="entry name" value="Dipeptide-binding Protein, Domain 3"/>
    <property type="match status" value="1"/>
</dbReference>
<evidence type="ECO:0008006" key="3">
    <source>
        <dbReference type="Google" id="ProtNLM"/>
    </source>
</evidence>
<dbReference type="RefSeq" id="WP_187037401.1">
    <property type="nucleotide sequence ID" value="NZ_CP060286.1"/>
</dbReference>
<dbReference type="AlphaFoldDB" id="A0A7G8TEJ4"/>
<name>A0A7G8TEJ4_9FIRM</name>
<reference evidence="1 2" key="1">
    <citation type="submission" date="2020-08" db="EMBL/GenBank/DDBJ databases">
        <title>The isolate Caproiciproducens sp. 7D4C2 produces n-caproate at mildly acidic conditions from hexoses: genome and rBOX comparison with related strains and chain-elongating bacteria.</title>
        <authorList>
            <person name="Esquivel-Elizondo S."/>
            <person name="Bagci C."/>
            <person name="Temovska M."/>
            <person name="Jeon B.S."/>
            <person name="Bessarab I."/>
            <person name="Williams R.B.H."/>
            <person name="Huson D.H."/>
            <person name="Angenent L.T."/>
        </authorList>
    </citation>
    <scope>NUCLEOTIDE SEQUENCE [LARGE SCALE GENOMIC DNA]</scope>
    <source>
        <strain evidence="1 2">7D4C2</strain>
    </source>
</reference>
<dbReference type="KEGG" id="cfem:HCR03_07355"/>
<evidence type="ECO:0000313" key="2">
    <source>
        <dbReference type="Proteomes" id="UP000515909"/>
    </source>
</evidence>
<gene>
    <name evidence="1" type="ORF">HCR03_07355</name>
</gene>
<dbReference type="EMBL" id="CP060286">
    <property type="protein sequence ID" value="QNK42035.1"/>
    <property type="molecule type" value="Genomic_DNA"/>
</dbReference>